<accession>A0A4Q9DQG4</accession>
<dbReference type="Proteomes" id="UP000293142">
    <property type="component" value="Unassembled WGS sequence"/>
</dbReference>
<dbReference type="InterPro" id="IPR037523">
    <property type="entry name" value="VOC_core"/>
</dbReference>
<evidence type="ECO:0000313" key="2">
    <source>
        <dbReference type="EMBL" id="TBL78658.1"/>
    </source>
</evidence>
<evidence type="ECO:0000259" key="1">
    <source>
        <dbReference type="PROSITE" id="PS51819"/>
    </source>
</evidence>
<proteinExistence type="predicted"/>
<dbReference type="PANTHER" id="PTHR39175">
    <property type="entry name" value="FAMILY PROTEIN, PUTATIVE (AFU_ORTHOLOGUE AFUA_3G15060)-RELATED"/>
    <property type="match status" value="1"/>
</dbReference>
<evidence type="ECO:0000313" key="3">
    <source>
        <dbReference type="Proteomes" id="UP000293142"/>
    </source>
</evidence>
<reference evidence="2 3" key="1">
    <citation type="submission" date="2019-02" db="EMBL/GenBank/DDBJ databases">
        <title>Paenibacillus sp. nov., isolated from surface-sterilized tissue of Thalictrum simplex L.</title>
        <authorList>
            <person name="Tuo L."/>
        </authorList>
    </citation>
    <scope>NUCLEOTIDE SEQUENCE [LARGE SCALE GENOMIC DNA]</scope>
    <source>
        <strain evidence="2 3">N2SHLJ1</strain>
    </source>
</reference>
<gene>
    <name evidence="2" type="ORF">EYB31_14280</name>
</gene>
<dbReference type="PANTHER" id="PTHR39175:SF1">
    <property type="entry name" value="FAMILY PROTEIN, PUTATIVE (AFU_ORTHOLOGUE AFUA_3G15060)-RELATED"/>
    <property type="match status" value="1"/>
</dbReference>
<dbReference type="SUPFAM" id="SSF54593">
    <property type="entry name" value="Glyoxalase/Bleomycin resistance protein/Dihydroxybiphenyl dioxygenase"/>
    <property type="match status" value="1"/>
</dbReference>
<comment type="caution">
    <text evidence="2">The sequence shown here is derived from an EMBL/GenBank/DDBJ whole genome shotgun (WGS) entry which is preliminary data.</text>
</comment>
<name>A0A4Q9DQG4_9BACL</name>
<keyword evidence="3" id="KW-1185">Reference proteome</keyword>
<feature type="domain" description="VOC" evidence="1">
    <location>
        <begin position="9"/>
        <end position="123"/>
    </location>
</feature>
<dbReference type="Gene3D" id="3.10.180.10">
    <property type="entry name" value="2,3-Dihydroxybiphenyl 1,2-Dioxygenase, domain 1"/>
    <property type="match status" value="1"/>
</dbReference>
<protein>
    <submittedName>
        <fullName evidence="2">Glyoxalase</fullName>
    </submittedName>
</protein>
<dbReference type="OrthoDB" id="9813630at2"/>
<dbReference type="AlphaFoldDB" id="A0A4Q9DQG4"/>
<organism evidence="2 3">
    <name type="scientific">Paenibacillus thalictri</name>
    <dbReference type="NCBI Taxonomy" id="2527873"/>
    <lineage>
        <taxon>Bacteria</taxon>
        <taxon>Bacillati</taxon>
        <taxon>Bacillota</taxon>
        <taxon>Bacilli</taxon>
        <taxon>Bacillales</taxon>
        <taxon>Paenibacillaceae</taxon>
        <taxon>Paenibacillus</taxon>
    </lineage>
</organism>
<sequence>MSDSFHFVKLDHVQVAMPSGEEQAAREFYAGILLMQEIEKPEKLRPRGGVWFVCGEQQIHLGVEAHFVPAQKAHPAFRVSGWQALRSKLLALGYTVKDDDEIEGISRFFTNDPFGNRLEFIEHLP</sequence>
<dbReference type="RefSeq" id="WP_131014014.1">
    <property type="nucleotide sequence ID" value="NZ_SIRE01000009.1"/>
</dbReference>
<dbReference type="EMBL" id="SIRE01000009">
    <property type="protein sequence ID" value="TBL78658.1"/>
    <property type="molecule type" value="Genomic_DNA"/>
</dbReference>
<dbReference type="InterPro" id="IPR029068">
    <property type="entry name" value="Glyas_Bleomycin-R_OHBP_Dase"/>
</dbReference>
<dbReference type="PROSITE" id="PS51819">
    <property type="entry name" value="VOC"/>
    <property type="match status" value="1"/>
</dbReference>